<dbReference type="VEuPathDB" id="VectorBase:SSCA003173"/>
<dbReference type="GO" id="GO:0061617">
    <property type="term" value="C:MICOS complex"/>
    <property type="evidence" value="ECO:0007669"/>
    <property type="project" value="InterPro"/>
</dbReference>
<evidence type="ECO:0000313" key="1">
    <source>
        <dbReference type="EMBL" id="KPM03470.1"/>
    </source>
</evidence>
<feature type="non-terminal residue" evidence="1">
    <location>
        <position position="1"/>
    </location>
</feature>
<name>A0A131ZZC4_SARSC</name>
<sequence length="146" mass="16322">MSSNQENKKIKLIDLPLYPSCCEKSTNQNKEEPANLIQPYVSEAREKTVKLIDPYVGHYMKRFGEILTTSKDHSLVLLQTIRDDENQAARATFITSAAFLGYLIGRRGFFRKSLFAVVAAGSAAAICQPKLAKDYAEVAYEITAKK</sequence>
<dbReference type="Proteomes" id="UP000616769">
    <property type="component" value="Unassembled WGS sequence"/>
</dbReference>
<protein>
    <submittedName>
        <fullName evidence="1">Uncharacterized protein</fullName>
    </submittedName>
</protein>
<dbReference type="EMBL" id="JXLN01005163">
    <property type="protein sequence ID" value="KPM03470.1"/>
    <property type="molecule type" value="Genomic_DNA"/>
</dbReference>
<dbReference type="PANTHER" id="PTHR14564">
    <property type="entry name" value="MICOS COMPLEX SUBUNIT MIC26 / MIC27 FAMILY MEMBER"/>
    <property type="match status" value="1"/>
</dbReference>
<proteinExistence type="predicted"/>
<organism evidence="1 2">
    <name type="scientific">Sarcoptes scabiei</name>
    <name type="common">Itch mite</name>
    <name type="synonym">Acarus scabiei</name>
    <dbReference type="NCBI Taxonomy" id="52283"/>
    <lineage>
        <taxon>Eukaryota</taxon>
        <taxon>Metazoa</taxon>
        <taxon>Ecdysozoa</taxon>
        <taxon>Arthropoda</taxon>
        <taxon>Chelicerata</taxon>
        <taxon>Arachnida</taxon>
        <taxon>Acari</taxon>
        <taxon>Acariformes</taxon>
        <taxon>Sarcoptiformes</taxon>
        <taxon>Astigmata</taxon>
        <taxon>Psoroptidia</taxon>
        <taxon>Sarcoptoidea</taxon>
        <taxon>Sarcoptidae</taxon>
        <taxon>Sarcoptinae</taxon>
        <taxon>Sarcoptes</taxon>
    </lineage>
</organism>
<dbReference type="GO" id="GO:0042407">
    <property type="term" value="P:cristae formation"/>
    <property type="evidence" value="ECO:0007669"/>
    <property type="project" value="InterPro"/>
</dbReference>
<dbReference type="InterPro" id="IPR033182">
    <property type="entry name" value="MIC26/MIC27_animal"/>
</dbReference>
<gene>
    <name evidence="1" type="ORF">QR98_0019020</name>
</gene>
<accession>A0A131ZZC4</accession>
<evidence type="ECO:0000313" key="2">
    <source>
        <dbReference type="Proteomes" id="UP000616769"/>
    </source>
</evidence>
<dbReference type="AlphaFoldDB" id="A0A131ZZC4"/>
<comment type="caution">
    <text evidence="1">The sequence shown here is derived from an EMBL/GenBank/DDBJ whole genome shotgun (WGS) entry which is preliminary data.</text>
</comment>
<reference evidence="1 2" key="1">
    <citation type="journal article" date="2015" name="Parasit. Vectors">
        <title>Draft genome of the scabies mite.</title>
        <authorList>
            <person name="Rider S.D.Jr."/>
            <person name="Morgan M.S."/>
            <person name="Arlian L.G."/>
        </authorList>
    </citation>
    <scope>NUCLEOTIDE SEQUENCE [LARGE SCALE GENOMIC DNA]</scope>
    <source>
        <strain evidence="1">Arlian Lab</strain>
    </source>
</reference>